<dbReference type="Pfam" id="PF13453">
    <property type="entry name" value="Zn_ribbon_TFIIB"/>
    <property type="match status" value="1"/>
</dbReference>
<keyword evidence="10 11" id="KW-0472">Membrane</keyword>
<evidence type="ECO:0000313" key="14">
    <source>
        <dbReference type="EMBL" id="KPK64679.1"/>
    </source>
</evidence>
<evidence type="ECO:0000256" key="2">
    <source>
        <dbReference type="ARBA" id="ARBA00022475"/>
    </source>
</evidence>
<dbReference type="Gene3D" id="3.30.2010.10">
    <property type="entry name" value="Metalloproteases ('zincins'), catalytic domain"/>
    <property type="match status" value="1"/>
</dbReference>
<dbReference type="GO" id="GO:0006508">
    <property type="term" value="P:proteolysis"/>
    <property type="evidence" value="ECO:0007669"/>
    <property type="project" value="UniProtKB-KW"/>
</dbReference>
<gene>
    <name evidence="14" type="ORF">AMJ83_00300</name>
</gene>
<evidence type="ECO:0000256" key="6">
    <source>
        <dbReference type="ARBA" id="ARBA00022801"/>
    </source>
</evidence>
<name>A0A0S8FVI8_UNCW3</name>
<evidence type="ECO:0000256" key="4">
    <source>
        <dbReference type="ARBA" id="ARBA00022692"/>
    </source>
</evidence>
<evidence type="ECO:0000256" key="5">
    <source>
        <dbReference type="ARBA" id="ARBA00022723"/>
    </source>
</evidence>
<keyword evidence="2" id="KW-1003">Cell membrane</keyword>
<keyword evidence="6" id="KW-0378">Hydrolase</keyword>
<evidence type="ECO:0000256" key="3">
    <source>
        <dbReference type="ARBA" id="ARBA00022670"/>
    </source>
</evidence>
<dbReference type="InterPro" id="IPR050083">
    <property type="entry name" value="HtpX_protease"/>
</dbReference>
<evidence type="ECO:0000256" key="11">
    <source>
        <dbReference type="SAM" id="Phobius"/>
    </source>
</evidence>
<evidence type="ECO:0000259" key="13">
    <source>
        <dbReference type="Pfam" id="PF13453"/>
    </source>
</evidence>
<feature type="transmembrane region" description="Helical" evidence="11">
    <location>
        <begin position="225"/>
        <end position="248"/>
    </location>
</feature>
<dbReference type="STRING" id="1703779.AMJ83_00300"/>
<dbReference type="AlphaFoldDB" id="A0A0S8FVI8"/>
<evidence type="ECO:0000256" key="8">
    <source>
        <dbReference type="ARBA" id="ARBA00022989"/>
    </source>
</evidence>
<dbReference type="Proteomes" id="UP000051373">
    <property type="component" value="Unassembled WGS sequence"/>
</dbReference>
<dbReference type="PANTHER" id="PTHR43221:SF2">
    <property type="entry name" value="PROTEASE HTPX HOMOLOG"/>
    <property type="match status" value="1"/>
</dbReference>
<comment type="cofactor">
    <cofactor evidence="1">
        <name>Zn(2+)</name>
        <dbReference type="ChEBI" id="CHEBI:29105"/>
    </cofactor>
</comment>
<comment type="caution">
    <text evidence="14">The sequence shown here is derived from an EMBL/GenBank/DDBJ whole genome shotgun (WGS) entry which is preliminary data.</text>
</comment>
<proteinExistence type="predicted"/>
<feature type="transmembrane region" description="Helical" evidence="11">
    <location>
        <begin position="20"/>
        <end position="45"/>
    </location>
</feature>
<protein>
    <recommendedName>
        <fullName evidence="16">Peptidase M48 domain-containing protein</fullName>
    </recommendedName>
</protein>
<dbReference type="InterPro" id="IPR027392">
    <property type="entry name" value="TF_Znf"/>
</dbReference>
<evidence type="ECO:0000256" key="9">
    <source>
        <dbReference type="ARBA" id="ARBA00023049"/>
    </source>
</evidence>
<dbReference type="GO" id="GO:0004222">
    <property type="term" value="F:metalloendopeptidase activity"/>
    <property type="evidence" value="ECO:0007669"/>
    <property type="project" value="InterPro"/>
</dbReference>
<dbReference type="PANTHER" id="PTHR43221">
    <property type="entry name" value="PROTEASE HTPX"/>
    <property type="match status" value="1"/>
</dbReference>
<dbReference type="InterPro" id="IPR001915">
    <property type="entry name" value="Peptidase_M48"/>
</dbReference>
<dbReference type="EMBL" id="LJUJ01000001">
    <property type="protein sequence ID" value="KPK64679.1"/>
    <property type="molecule type" value="Genomic_DNA"/>
</dbReference>
<sequence length="556" mass="64194">MANKTTTFWDIEKQRTWRIYILFTFLVTLYFFSAFFFATIIKMIIYLRRYLAVPGKQFHILGWDTLYIIIIALIAAFLHWYFSNRNVVPKILTLLNAQHPDKHDTYHKVLNNVIDEIEAAAGGLHVERYVVPTGSMNAFSLADLQERRVIGITEGLLSRATREELQAVIAHEMAHIISNDCLETTITCSLFGMYSETLTQLTKMMPSREPSSLPLFEKESSKDDITLGVLTIPLSAVLFFAGLCSQILNMFISREKEYRADAAAIRLTRNPLSLASVLYRISTHWRGAGSVGEHVRPIFIMNPQYSKLDETEGVIATLFSTHPPLTRRLQIILDIAHADLDVIAEKMSRAYGPSISYEPKKMGIRFMARHNNEWHGPFTLLQLQTIEWLKPKTSLKIAGQEETFNANEIPALSYFFQKRNEPIWKIKRICPICREWLIPQEYEGLYVWRCAFCEGTLAEQGKLPRIFVRQEKAFTERVERLASLMKTEARKKRPHFSLMLDVGCARRCPKCGKTMSHKFYSYAYHVEIDECAKCKVTWFDVDELETLQRLIEMESG</sequence>
<evidence type="ECO:0000256" key="1">
    <source>
        <dbReference type="ARBA" id="ARBA00001947"/>
    </source>
</evidence>
<keyword evidence="9" id="KW-0482">Metalloprotease</keyword>
<dbReference type="GO" id="GO:0046872">
    <property type="term" value="F:metal ion binding"/>
    <property type="evidence" value="ECO:0007669"/>
    <property type="project" value="UniProtKB-KW"/>
</dbReference>
<keyword evidence="8 11" id="KW-1133">Transmembrane helix</keyword>
<accession>A0A0S8FVI8</accession>
<keyword evidence="7" id="KW-0862">Zinc</keyword>
<evidence type="ECO:0000313" key="15">
    <source>
        <dbReference type="Proteomes" id="UP000051373"/>
    </source>
</evidence>
<keyword evidence="5" id="KW-0479">Metal-binding</keyword>
<feature type="domain" description="Peptidase M48" evidence="12">
    <location>
        <begin position="106"/>
        <end position="333"/>
    </location>
</feature>
<evidence type="ECO:0000256" key="7">
    <source>
        <dbReference type="ARBA" id="ARBA00022833"/>
    </source>
</evidence>
<feature type="domain" description="Transcription factor zinc-finger" evidence="13">
    <location>
        <begin position="507"/>
        <end position="547"/>
    </location>
</feature>
<keyword evidence="4 11" id="KW-0812">Transmembrane</keyword>
<organism evidence="14 15">
    <name type="scientific">candidate division WOR_3 bacterium SM23_42</name>
    <dbReference type="NCBI Taxonomy" id="1703779"/>
    <lineage>
        <taxon>Bacteria</taxon>
        <taxon>Bacteria division WOR-3</taxon>
    </lineage>
</organism>
<evidence type="ECO:0000256" key="10">
    <source>
        <dbReference type="ARBA" id="ARBA00023136"/>
    </source>
</evidence>
<keyword evidence="3" id="KW-0645">Protease</keyword>
<dbReference type="Pfam" id="PF01435">
    <property type="entry name" value="Peptidase_M48"/>
    <property type="match status" value="1"/>
</dbReference>
<evidence type="ECO:0000259" key="12">
    <source>
        <dbReference type="Pfam" id="PF01435"/>
    </source>
</evidence>
<feature type="transmembrane region" description="Helical" evidence="11">
    <location>
        <begin position="65"/>
        <end position="82"/>
    </location>
</feature>
<reference evidence="14 15" key="1">
    <citation type="journal article" date="2015" name="Microbiome">
        <title>Genomic resolution of linkages in carbon, nitrogen, and sulfur cycling among widespread estuary sediment bacteria.</title>
        <authorList>
            <person name="Baker B.J."/>
            <person name="Lazar C.S."/>
            <person name="Teske A.P."/>
            <person name="Dick G.J."/>
        </authorList>
    </citation>
    <scope>NUCLEOTIDE SEQUENCE [LARGE SCALE GENOMIC DNA]</scope>
    <source>
        <strain evidence="14">SM23_42</strain>
    </source>
</reference>
<evidence type="ECO:0008006" key="16">
    <source>
        <dbReference type="Google" id="ProtNLM"/>
    </source>
</evidence>